<evidence type="ECO:0000256" key="6">
    <source>
        <dbReference type="SAM" id="Phobius"/>
    </source>
</evidence>
<comment type="subcellular location">
    <subcellularLocation>
        <location evidence="1">Membrane</location>
        <topology evidence="1">Multi-pass membrane protein</topology>
    </subcellularLocation>
</comment>
<dbReference type="Proteomes" id="UP000503483">
    <property type="component" value="Chromosome"/>
</dbReference>
<dbReference type="PANTHER" id="PTHR30028">
    <property type="entry name" value="UPF0014 INNER MEMBRANE PROTEIN YBBM-RELATED"/>
    <property type="match status" value="1"/>
</dbReference>
<evidence type="ECO:0000313" key="8">
    <source>
        <dbReference type="Proteomes" id="UP000503483"/>
    </source>
</evidence>
<dbReference type="InterPro" id="IPR005226">
    <property type="entry name" value="UPF0014_fam"/>
</dbReference>
<dbReference type="KEGG" id="paco:AACT_0083"/>
<feature type="transmembrane region" description="Helical" evidence="6">
    <location>
        <begin position="60"/>
        <end position="79"/>
    </location>
</feature>
<keyword evidence="5 6" id="KW-0472">Membrane</keyword>
<accession>A0A6M8ESF8</accession>
<keyword evidence="3 6" id="KW-0812">Transmembrane</keyword>
<organism evidence="7 8">
    <name type="scientific">Arcobacter acticola</name>
    <dbReference type="NCBI Taxonomy" id="1849015"/>
    <lineage>
        <taxon>Bacteria</taxon>
        <taxon>Pseudomonadati</taxon>
        <taxon>Campylobacterota</taxon>
        <taxon>Epsilonproteobacteria</taxon>
        <taxon>Campylobacterales</taxon>
        <taxon>Arcobacteraceae</taxon>
        <taxon>Arcobacter</taxon>
    </lineage>
</organism>
<feature type="transmembrane region" description="Helical" evidence="6">
    <location>
        <begin position="91"/>
        <end position="112"/>
    </location>
</feature>
<dbReference type="GO" id="GO:0005886">
    <property type="term" value="C:plasma membrane"/>
    <property type="evidence" value="ECO:0007669"/>
    <property type="project" value="TreeGrafter"/>
</dbReference>
<comment type="similarity">
    <text evidence="2">Belongs to the UPF0014 family.</text>
</comment>
<dbReference type="RefSeq" id="WP_172123911.1">
    <property type="nucleotide sequence ID" value="NZ_CP042652.1"/>
</dbReference>
<keyword evidence="8" id="KW-1185">Reference proteome</keyword>
<feature type="transmembrane region" description="Helical" evidence="6">
    <location>
        <begin position="36"/>
        <end position="54"/>
    </location>
</feature>
<evidence type="ECO:0000256" key="3">
    <source>
        <dbReference type="ARBA" id="ARBA00022692"/>
    </source>
</evidence>
<evidence type="ECO:0000256" key="5">
    <source>
        <dbReference type="ARBA" id="ARBA00023136"/>
    </source>
</evidence>
<gene>
    <name evidence="7" type="ORF">AACT_0083</name>
</gene>
<keyword evidence="4 6" id="KW-1133">Transmembrane helix</keyword>
<evidence type="ECO:0000313" key="7">
    <source>
        <dbReference type="EMBL" id="QKE27317.1"/>
    </source>
</evidence>
<evidence type="ECO:0000256" key="1">
    <source>
        <dbReference type="ARBA" id="ARBA00004141"/>
    </source>
</evidence>
<dbReference type="PANTHER" id="PTHR30028:SF0">
    <property type="entry name" value="PROTEIN ALUMINUM SENSITIVE 3"/>
    <property type="match status" value="1"/>
</dbReference>
<dbReference type="EMBL" id="CP042652">
    <property type="protein sequence ID" value="QKE27317.1"/>
    <property type="molecule type" value="Genomic_DNA"/>
</dbReference>
<evidence type="ECO:0000256" key="4">
    <source>
        <dbReference type="ARBA" id="ARBA00022989"/>
    </source>
</evidence>
<feature type="transmembrane region" description="Helical" evidence="6">
    <location>
        <begin position="203"/>
        <end position="225"/>
    </location>
</feature>
<feature type="transmembrane region" description="Helical" evidence="6">
    <location>
        <begin position="163"/>
        <end position="183"/>
    </location>
</feature>
<sequence length="231" mass="26192">MQTITLVNLLYSLIPLLIVGYFYNKWANNSTEILYSTIRMIVQLLLVGYILIYLFHEKNIYLGIFILIFMMLVSSWISLRNSQDKSLVQFYKIALAISVSSFLHLILIINFILDLDTFYEPKYVIPIAGMILANSMNVLSIAIERFDKEISRNESFEIARNTAFKSALIPQINSLLAVGLVSLPGMMTGQILSGVDPLIAVRYQIMVMATILSSAGINMVIYFILKEKSIK</sequence>
<name>A0A6M8ESF8_9BACT</name>
<protein>
    <submittedName>
        <fullName evidence="7">UPF0014 domain-containing membrane protein, putative permease</fullName>
    </submittedName>
</protein>
<feature type="transmembrane region" description="Helical" evidence="6">
    <location>
        <begin position="6"/>
        <end position="24"/>
    </location>
</feature>
<dbReference type="Pfam" id="PF03649">
    <property type="entry name" value="UPF0014"/>
    <property type="match status" value="1"/>
</dbReference>
<proteinExistence type="inferred from homology"/>
<reference evidence="7 8" key="1">
    <citation type="submission" date="2019-08" db="EMBL/GenBank/DDBJ databases">
        <title>Complete genome sequence of Arcobacter acticola.</title>
        <authorList>
            <person name="Miller W."/>
        </authorList>
    </citation>
    <scope>NUCLEOTIDE SEQUENCE [LARGE SCALE GENOMIC DNA]</scope>
    <source>
        <strain evidence="7 8">KCTC 52212</strain>
    </source>
</reference>
<feature type="transmembrane region" description="Helical" evidence="6">
    <location>
        <begin position="124"/>
        <end position="143"/>
    </location>
</feature>
<evidence type="ECO:0000256" key="2">
    <source>
        <dbReference type="ARBA" id="ARBA00005268"/>
    </source>
</evidence>
<dbReference type="AlphaFoldDB" id="A0A6M8ESF8"/>